<evidence type="ECO:0000313" key="12">
    <source>
        <dbReference type="Proteomes" id="UP001044222"/>
    </source>
</evidence>
<evidence type="ECO:0000313" key="11">
    <source>
        <dbReference type="EMBL" id="KAG5836191.1"/>
    </source>
</evidence>
<evidence type="ECO:0000256" key="7">
    <source>
        <dbReference type="SAM" id="Coils"/>
    </source>
</evidence>
<dbReference type="GO" id="GO:0005737">
    <property type="term" value="C:cytoplasm"/>
    <property type="evidence" value="ECO:0007669"/>
    <property type="project" value="UniProtKB-SubCell"/>
</dbReference>
<name>A0A9D3LSG0_ANGAN</name>
<gene>
    <name evidence="11" type="ORF">ANANG_G00251930</name>
</gene>
<comment type="subcellular location">
    <subcellularLocation>
        <location evidence="2">Cytoplasm</location>
    </subcellularLocation>
    <subcellularLocation>
        <location evidence="1">Nucleus</location>
    </subcellularLocation>
</comment>
<dbReference type="InterPro" id="IPR012852">
    <property type="entry name" value="CALCOCO1-like"/>
</dbReference>
<dbReference type="GO" id="GO:0003713">
    <property type="term" value="F:transcription coactivator activity"/>
    <property type="evidence" value="ECO:0007669"/>
    <property type="project" value="TreeGrafter"/>
</dbReference>
<feature type="coiled-coil region" evidence="7">
    <location>
        <begin position="369"/>
        <end position="410"/>
    </location>
</feature>
<evidence type="ECO:0000256" key="3">
    <source>
        <dbReference type="ARBA" id="ARBA00022490"/>
    </source>
</evidence>
<dbReference type="InterPro" id="IPR041611">
    <property type="entry name" value="SKICH"/>
</dbReference>
<dbReference type="Pfam" id="PF07888">
    <property type="entry name" value="CALCOCO1"/>
    <property type="match status" value="1"/>
</dbReference>
<evidence type="ECO:0008006" key="13">
    <source>
        <dbReference type="Google" id="ProtNLM"/>
    </source>
</evidence>
<evidence type="ECO:0000256" key="5">
    <source>
        <dbReference type="ARBA" id="ARBA00023242"/>
    </source>
</evidence>
<feature type="compositionally biased region" description="Basic and acidic residues" evidence="8">
    <location>
        <begin position="280"/>
        <end position="291"/>
    </location>
</feature>
<evidence type="ECO:0000256" key="2">
    <source>
        <dbReference type="ARBA" id="ARBA00004496"/>
    </source>
</evidence>
<proteinExistence type="inferred from homology"/>
<accession>A0A9D3LSG0</accession>
<feature type="domain" description="Calcium binding and coiled-coil" evidence="9">
    <location>
        <begin position="293"/>
        <end position="553"/>
    </location>
</feature>
<dbReference type="InterPro" id="IPR051002">
    <property type="entry name" value="UBA_autophagy_assoc_protein"/>
</dbReference>
<dbReference type="GO" id="GO:0005634">
    <property type="term" value="C:nucleus"/>
    <property type="evidence" value="ECO:0007669"/>
    <property type="project" value="UniProtKB-SubCell"/>
</dbReference>
<dbReference type="PANTHER" id="PTHR31915:SF5">
    <property type="entry name" value="CALCIUM-BINDING AND COILED-COIL DOMAIN-CONTAINING PROTEIN 1"/>
    <property type="match status" value="1"/>
</dbReference>
<feature type="domain" description="SKICH" evidence="10">
    <location>
        <begin position="7"/>
        <end position="110"/>
    </location>
</feature>
<sequence length="603" mass="68771">MEKLWKVEFRNVGRSYFPQSRVECHYSFSAQHSWASCDWIGLFKVGWSSLRDYHTFVWALAPANYTEGSNVNCCVHFQASYLPRPGPAEYQFVYVDGAGEVCARSAPFSFCAPKPLDDLVTLEQGQHGDGDEECEDILLVVPRAELLQNRLEECLRERAALLQAREAEERKMKREQETREGAEEVWQRARVELESQVVDLKEKLRQNKEEMESLEEKLQNGHSSLEAVTAERDGLLAERAQSQQRIRELEDDIKALRQRGLETDGELEKMKERVKKMSMQRRDEEEEKKSLQMETEAALGELRCARERLDAGERAVEGLRAELSDMAAQRDRGQAELHQARLQAAQLTLQLADAGLALREGRASWAQDREALRHNAEMDRERVQKLSREVQRKEEWLQEERMEREKVEAELGKERDCNRVQLGEVRRELHELRASLYEVHREKDRNLLEKQDLMGYIRQLEQRLEAVADAKWSEAALNASSRPSSPSGSSEDENPEALQAPRPAGQLVTYSLCSPPEQEALLFPMAASPPRDPPRGQVVISQPAPVSSPRQPEDDTLTHSSESEGEEQEAGQSGSQSSEEETALLLPDHKGTIFSELADSPMW</sequence>
<dbReference type="AlphaFoldDB" id="A0A9D3LSG0"/>
<dbReference type="Gene3D" id="2.60.40.2840">
    <property type="match status" value="1"/>
</dbReference>
<reference evidence="11" key="1">
    <citation type="submission" date="2021-01" db="EMBL/GenBank/DDBJ databases">
        <title>A chromosome-scale assembly of European eel, Anguilla anguilla.</title>
        <authorList>
            <person name="Henkel C."/>
            <person name="Jong-Raadsen S.A."/>
            <person name="Dufour S."/>
            <person name="Weltzien F.-A."/>
            <person name="Palstra A.P."/>
            <person name="Pelster B."/>
            <person name="Spaink H.P."/>
            <person name="Van Den Thillart G.E."/>
            <person name="Jansen H."/>
            <person name="Zahm M."/>
            <person name="Klopp C."/>
            <person name="Cedric C."/>
            <person name="Louis A."/>
            <person name="Berthelot C."/>
            <person name="Parey E."/>
            <person name="Roest Crollius H."/>
            <person name="Montfort J."/>
            <person name="Robinson-Rechavi M."/>
            <person name="Bucao C."/>
            <person name="Bouchez O."/>
            <person name="Gislard M."/>
            <person name="Lluch J."/>
            <person name="Milhes M."/>
            <person name="Lampietro C."/>
            <person name="Lopez Roques C."/>
            <person name="Donnadieu C."/>
            <person name="Braasch I."/>
            <person name="Desvignes T."/>
            <person name="Postlethwait J."/>
            <person name="Bobe J."/>
            <person name="Guiguen Y."/>
            <person name="Dirks R."/>
        </authorList>
    </citation>
    <scope>NUCLEOTIDE SEQUENCE</scope>
    <source>
        <strain evidence="11">Tag_6206</strain>
        <tissue evidence="11">Liver</tissue>
    </source>
</reference>
<keyword evidence="4 7" id="KW-0175">Coiled coil</keyword>
<evidence type="ECO:0000256" key="4">
    <source>
        <dbReference type="ARBA" id="ARBA00023054"/>
    </source>
</evidence>
<comment type="caution">
    <text evidence="11">The sequence shown here is derived from an EMBL/GenBank/DDBJ whole genome shotgun (WGS) entry which is preliminary data.</text>
</comment>
<dbReference type="Proteomes" id="UP001044222">
    <property type="component" value="Chromosome 14"/>
</dbReference>
<keyword evidence="3" id="KW-0963">Cytoplasm</keyword>
<evidence type="ECO:0000256" key="6">
    <source>
        <dbReference type="ARBA" id="ARBA00037963"/>
    </source>
</evidence>
<keyword evidence="5" id="KW-0539">Nucleus</keyword>
<protein>
    <recommendedName>
        <fullName evidence="13">SKICH domain-containing protein</fullName>
    </recommendedName>
</protein>
<feature type="region of interest" description="Disordered" evidence="8">
    <location>
        <begin position="525"/>
        <end position="603"/>
    </location>
</feature>
<evidence type="ECO:0000259" key="10">
    <source>
        <dbReference type="Pfam" id="PF17751"/>
    </source>
</evidence>
<feature type="compositionally biased region" description="Low complexity" evidence="8">
    <location>
        <begin position="480"/>
        <end position="489"/>
    </location>
</feature>
<evidence type="ECO:0000256" key="8">
    <source>
        <dbReference type="SAM" id="MobiDB-lite"/>
    </source>
</evidence>
<feature type="region of interest" description="Disordered" evidence="8">
    <location>
        <begin position="477"/>
        <end position="498"/>
    </location>
</feature>
<evidence type="ECO:0000256" key="1">
    <source>
        <dbReference type="ARBA" id="ARBA00004123"/>
    </source>
</evidence>
<comment type="similarity">
    <text evidence="6">Belongs to the CALCOCO family.</text>
</comment>
<evidence type="ECO:0000259" key="9">
    <source>
        <dbReference type="Pfam" id="PF07888"/>
    </source>
</evidence>
<organism evidence="11 12">
    <name type="scientific">Anguilla anguilla</name>
    <name type="common">European freshwater eel</name>
    <name type="synonym">Muraena anguilla</name>
    <dbReference type="NCBI Taxonomy" id="7936"/>
    <lineage>
        <taxon>Eukaryota</taxon>
        <taxon>Metazoa</taxon>
        <taxon>Chordata</taxon>
        <taxon>Craniata</taxon>
        <taxon>Vertebrata</taxon>
        <taxon>Euteleostomi</taxon>
        <taxon>Actinopterygii</taxon>
        <taxon>Neopterygii</taxon>
        <taxon>Teleostei</taxon>
        <taxon>Anguilliformes</taxon>
        <taxon>Anguillidae</taxon>
        <taxon>Anguilla</taxon>
    </lineage>
</organism>
<dbReference type="EMBL" id="JAFIRN010000014">
    <property type="protein sequence ID" value="KAG5836191.1"/>
    <property type="molecule type" value="Genomic_DNA"/>
</dbReference>
<dbReference type="PANTHER" id="PTHR31915">
    <property type="entry name" value="SKICH DOMAIN-CONTAINING PROTEIN"/>
    <property type="match status" value="1"/>
</dbReference>
<feature type="region of interest" description="Disordered" evidence="8">
    <location>
        <begin position="274"/>
        <end position="294"/>
    </location>
</feature>
<dbReference type="Pfam" id="PF17751">
    <property type="entry name" value="SKICH"/>
    <property type="match status" value="1"/>
</dbReference>
<keyword evidence="12" id="KW-1185">Reference proteome</keyword>
<dbReference type="GO" id="GO:0045944">
    <property type="term" value="P:positive regulation of transcription by RNA polymerase II"/>
    <property type="evidence" value="ECO:0007669"/>
    <property type="project" value="TreeGrafter"/>
</dbReference>